<feature type="region of interest" description="Disordered" evidence="12">
    <location>
        <begin position="826"/>
        <end position="891"/>
    </location>
</feature>
<evidence type="ECO:0000256" key="9">
    <source>
        <dbReference type="ARBA" id="ARBA00023136"/>
    </source>
</evidence>
<feature type="region of interest" description="Disordered" evidence="12">
    <location>
        <begin position="1481"/>
        <end position="1503"/>
    </location>
</feature>
<feature type="compositionally biased region" description="Acidic residues" evidence="12">
    <location>
        <begin position="852"/>
        <end position="862"/>
    </location>
</feature>
<feature type="region of interest" description="Disordered" evidence="12">
    <location>
        <begin position="980"/>
        <end position="999"/>
    </location>
</feature>
<evidence type="ECO:0000256" key="1">
    <source>
        <dbReference type="ARBA" id="ARBA00004406"/>
    </source>
</evidence>
<evidence type="ECO:0000256" key="7">
    <source>
        <dbReference type="ARBA" id="ARBA00023006"/>
    </source>
</evidence>
<keyword evidence="15" id="KW-1185">Reference proteome</keyword>
<proteinExistence type="inferred from homology"/>
<dbReference type="GO" id="GO:0061908">
    <property type="term" value="C:phagophore"/>
    <property type="evidence" value="ECO:0007669"/>
    <property type="project" value="TreeGrafter"/>
</dbReference>
<dbReference type="GO" id="GO:0043495">
    <property type="term" value="F:protein-membrane adaptor activity"/>
    <property type="evidence" value="ECO:0007669"/>
    <property type="project" value="TreeGrafter"/>
</dbReference>
<dbReference type="GO" id="GO:0034045">
    <property type="term" value="C:phagophore assembly site membrane"/>
    <property type="evidence" value="ECO:0007669"/>
    <property type="project" value="UniProtKB-SubCell"/>
</dbReference>
<sequence>MYCKSVVYVYCLIFVLILNNTHHVIIVYLAYLQLLTFTQNDLSSSPFNTNLHETVPAVKLHFVSGERTKSSHRRRSQDDPQAKLNVEFGQLQCEIDVTIVDRITSLLNSDNSTNPVDSKTTSYYGQQNKSMLFTEAMDEESRDDEKLDILVSSQSATLHIRFPKPDLRQSTERLPWWERNLHKEILILELRNFRFLTQLCNSNKSSKLEFTCSDVLGFFQEDSMVPPILVASITSDDNCDNIEKQEGFNWPRLVITSYQVSSQLQTDEQDSIDTTTLDSLNGICQFAKKQSSPFSNKKFMFQQEDLSSVSQPEVKHTCEELVLPGNKEELKEFQEKSSNNTKLLVEIVLPSVVAVLHSKHFFEVLYNRVNNDLLLWEPMAPSPLNTQDKSNLYHPLNLNVLNLLQDGGKDLFHMAQSGIHYNTDSASDDEDDSINYYSIHEKGHRKRSTQEHELQSKMCLSLTIGHGKVLANIPHKDDKKHGELLVVINDAVLFSVASHNGDPHLRYLCFQANKFDLNHNGCVDGPIMSGESAIDCIKAEQNRILNHCVGRSERGVPSKLAGQVGRGPDSMDMLSVAVKTTLDTINNVKDFTVSVCVKGGTLHHRMVESGESWISQALDLLDVKDYPILGYIEPEVVTQLHVHLWSCAIDYRPLYLPLRAMLTAEAFSISSNIVTGSPTSLLRFQLDDAALYLSDKQFMEVNIKDEYVCVADLERLELSLKSSDGKNQKYPKTDLRLNTNRINIRTCSDSCRALADIIVYFASDGDLKPEVNEQEESLIDDEDSYKDDDTCSLTSDISECSSIPQETNQMTESCLQKVNCMMADAMRESSSSTSGSGSPERQKPSRELYFVPDDEESSDDFYSEGIPQSSGLQEITVSPSSDSMTSSMYSDKTEKFSDDEEFCIIDDAGWGISSKDGQPAIRILSKEPIVIKDNYISQPLGKTDLLKAPDYFPPADYRYTLKELTLIWYMYGGKDFGTAGRSSKGRERNYSGDSPKPKRFNLPDFGKCLSKEEIPVKKRPSWQTRGGPGRDCDTLMELQLSKVRFQYDIYPQHTEQASRQVLVIHELEIRDRLASSQINKFLYQYTSENIPRQTNANMVLIKALHTRPDPKLHSQECALKISLLPLRLNIDQDSLFFLRNFFMELTGQKASNPYEVSSGKEKSSPSNPKNMSSVTPPPVMGVNKSQEDETDPEPDEQVLLIKFEEQDAALQAKLSVETIDSTQTESQPVFFKTLIFSPDVPIRLDYHGKRVDMQQGTLAGLLVGLAQLNSSELKLRRLNYKHGLLGFDRVIAYIAHEWLTDIRKNQLPSILGGVGPMHSFVQIVHGIKDLFWLPVEQYKKDGRIVRGIQRGASSFTTSTAMALLELTNKLVLSIQYVAELTYDMLSPGPSVRQPNKYKKKYMYQRIRKGQPTDLREGVNNAYIVLKEGFGDAAHNLVRAATEEQEQKGLTGVVGGVLRQIPPTIVQPVIIASEATSKVLGGMRNQLRPEAKKEDEEKWREENK</sequence>
<protein>
    <recommendedName>
        <fullName evidence="4">Autophagy-related protein 2</fullName>
    </recommendedName>
</protein>
<dbReference type="InterPro" id="IPR026849">
    <property type="entry name" value="ATG2"/>
</dbReference>
<dbReference type="GO" id="GO:0000422">
    <property type="term" value="P:autophagy of mitochondrion"/>
    <property type="evidence" value="ECO:0007669"/>
    <property type="project" value="TreeGrafter"/>
</dbReference>
<keyword evidence="13" id="KW-1133">Transmembrane helix</keyword>
<gene>
    <name evidence="14" type="ORF">SNE40_010457</name>
</gene>
<dbReference type="GO" id="GO:0061723">
    <property type="term" value="P:glycophagy"/>
    <property type="evidence" value="ECO:0007669"/>
    <property type="project" value="TreeGrafter"/>
</dbReference>
<evidence type="ECO:0000256" key="2">
    <source>
        <dbReference type="ARBA" id="ARBA00004623"/>
    </source>
</evidence>
<dbReference type="GO" id="GO:0000045">
    <property type="term" value="P:autophagosome assembly"/>
    <property type="evidence" value="ECO:0007669"/>
    <property type="project" value="TreeGrafter"/>
</dbReference>
<comment type="catalytic activity">
    <reaction evidence="11">
        <text>a 1,2-diacyl-sn-glycero-3-phosphoethanolamine(in) = a 1,2-diacyl-sn-glycero-3-phosphoethanolamine(out)</text>
        <dbReference type="Rhea" id="RHEA:38895"/>
        <dbReference type="ChEBI" id="CHEBI:64612"/>
    </reaction>
</comment>
<evidence type="ECO:0000256" key="8">
    <source>
        <dbReference type="ARBA" id="ARBA00023055"/>
    </source>
</evidence>
<evidence type="ECO:0000256" key="3">
    <source>
        <dbReference type="ARBA" id="ARBA00009714"/>
    </source>
</evidence>
<comment type="similarity">
    <text evidence="3">Belongs to the ATG2 family.</text>
</comment>
<keyword evidence="5" id="KW-0813">Transport</keyword>
<keyword evidence="6" id="KW-0256">Endoplasmic reticulum</keyword>
<feature type="compositionally biased region" description="Basic and acidic residues" evidence="12">
    <location>
        <begin position="1486"/>
        <end position="1503"/>
    </location>
</feature>
<dbReference type="EMBL" id="JAZGQO010000007">
    <property type="protein sequence ID" value="KAK6182871.1"/>
    <property type="molecule type" value="Genomic_DNA"/>
</dbReference>
<keyword evidence="7" id="KW-0072">Autophagy</keyword>
<dbReference type="Proteomes" id="UP001347796">
    <property type="component" value="Unassembled WGS sequence"/>
</dbReference>
<evidence type="ECO:0000256" key="10">
    <source>
        <dbReference type="ARBA" id="ARBA00024479"/>
    </source>
</evidence>
<comment type="catalytic activity">
    <reaction evidence="10">
        <text>a 1,2-diacyl-sn-glycero-3-phospho-L-serine(in) = a 1,2-diacyl-sn-glycero-3-phospho-L-serine(out)</text>
        <dbReference type="Rhea" id="RHEA:38663"/>
        <dbReference type="ChEBI" id="CHEBI:57262"/>
    </reaction>
</comment>
<evidence type="ECO:0000313" key="15">
    <source>
        <dbReference type="Proteomes" id="UP001347796"/>
    </source>
</evidence>
<keyword evidence="9 13" id="KW-0472">Membrane</keyword>
<comment type="caution">
    <text evidence="14">The sequence shown here is derived from an EMBL/GenBank/DDBJ whole genome shotgun (WGS) entry which is preliminary data.</text>
</comment>
<name>A0AAN8JUC1_PATCE</name>
<accession>A0AAN8JUC1</accession>
<feature type="compositionally biased region" description="Low complexity" evidence="12">
    <location>
        <begin position="1164"/>
        <end position="1174"/>
    </location>
</feature>
<feature type="transmembrane region" description="Helical" evidence="13">
    <location>
        <begin position="7"/>
        <end position="31"/>
    </location>
</feature>
<keyword evidence="8" id="KW-0445">Lipid transport</keyword>
<feature type="compositionally biased region" description="Low complexity" evidence="12">
    <location>
        <begin position="878"/>
        <end position="890"/>
    </location>
</feature>
<evidence type="ECO:0000256" key="4">
    <source>
        <dbReference type="ARBA" id="ARBA00018070"/>
    </source>
</evidence>
<comment type="subcellular location">
    <subcellularLocation>
        <location evidence="1">Endoplasmic reticulum membrane</location>
        <topology evidence="1">Peripheral membrane protein</topology>
    </subcellularLocation>
    <subcellularLocation>
        <location evidence="2">Preautophagosomal structure membrane</location>
        <topology evidence="2">Peripheral membrane protein</topology>
    </subcellularLocation>
</comment>
<evidence type="ECO:0000313" key="14">
    <source>
        <dbReference type="EMBL" id="KAK6182871.1"/>
    </source>
</evidence>
<evidence type="ECO:0000256" key="5">
    <source>
        <dbReference type="ARBA" id="ARBA00022448"/>
    </source>
</evidence>
<organism evidence="14 15">
    <name type="scientific">Patella caerulea</name>
    <name type="common">Rayed Mediterranean limpet</name>
    <dbReference type="NCBI Taxonomy" id="87958"/>
    <lineage>
        <taxon>Eukaryota</taxon>
        <taxon>Metazoa</taxon>
        <taxon>Spiralia</taxon>
        <taxon>Lophotrochozoa</taxon>
        <taxon>Mollusca</taxon>
        <taxon>Gastropoda</taxon>
        <taxon>Patellogastropoda</taxon>
        <taxon>Patelloidea</taxon>
        <taxon>Patellidae</taxon>
        <taxon>Patella</taxon>
    </lineage>
</organism>
<evidence type="ECO:0000256" key="11">
    <source>
        <dbReference type="ARBA" id="ARBA00024615"/>
    </source>
</evidence>
<dbReference type="GO" id="GO:0061709">
    <property type="term" value="P:reticulophagy"/>
    <property type="evidence" value="ECO:0007669"/>
    <property type="project" value="TreeGrafter"/>
</dbReference>
<evidence type="ECO:0000256" key="12">
    <source>
        <dbReference type="SAM" id="MobiDB-lite"/>
    </source>
</evidence>
<dbReference type="GO" id="GO:0032266">
    <property type="term" value="F:phosphatidylinositol-3-phosphate binding"/>
    <property type="evidence" value="ECO:0007669"/>
    <property type="project" value="TreeGrafter"/>
</dbReference>
<dbReference type="GO" id="GO:0006869">
    <property type="term" value="P:lipid transport"/>
    <property type="evidence" value="ECO:0007669"/>
    <property type="project" value="UniProtKB-KW"/>
</dbReference>
<evidence type="ECO:0000256" key="13">
    <source>
        <dbReference type="SAM" id="Phobius"/>
    </source>
</evidence>
<dbReference type="GO" id="GO:0005789">
    <property type="term" value="C:endoplasmic reticulum membrane"/>
    <property type="evidence" value="ECO:0007669"/>
    <property type="project" value="UniProtKB-SubCell"/>
</dbReference>
<reference evidence="14 15" key="1">
    <citation type="submission" date="2024-01" db="EMBL/GenBank/DDBJ databases">
        <title>The genome of the rayed Mediterranean limpet Patella caerulea (Linnaeus, 1758).</title>
        <authorList>
            <person name="Anh-Thu Weber A."/>
            <person name="Halstead-Nussloch G."/>
        </authorList>
    </citation>
    <scope>NUCLEOTIDE SEQUENCE [LARGE SCALE GENOMIC DNA]</scope>
    <source>
        <strain evidence="14">AATW-2023a</strain>
        <tissue evidence="14">Whole specimen</tissue>
    </source>
</reference>
<feature type="region of interest" description="Disordered" evidence="12">
    <location>
        <begin position="1152"/>
        <end position="1194"/>
    </location>
</feature>
<keyword evidence="13" id="KW-0812">Transmembrane</keyword>
<dbReference type="PANTHER" id="PTHR13190:SF1">
    <property type="entry name" value="AUTOPHAGY-RELATED 2, ISOFORM A"/>
    <property type="match status" value="1"/>
</dbReference>
<dbReference type="GO" id="GO:0034727">
    <property type="term" value="P:piecemeal microautophagy of the nucleus"/>
    <property type="evidence" value="ECO:0007669"/>
    <property type="project" value="TreeGrafter"/>
</dbReference>
<dbReference type="PANTHER" id="PTHR13190">
    <property type="entry name" value="AUTOPHAGY-RELATED 2, ISOFORM A"/>
    <property type="match status" value="1"/>
</dbReference>
<dbReference type="Pfam" id="PF13329">
    <property type="entry name" value="ATG2_CAD"/>
    <property type="match status" value="2"/>
</dbReference>
<evidence type="ECO:0000256" key="6">
    <source>
        <dbReference type="ARBA" id="ARBA00022824"/>
    </source>
</evidence>
<feature type="compositionally biased region" description="Polar residues" evidence="12">
    <location>
        <begin position="866"/>
        <end position="877"/>
    </location>
</feature>
<feature type="compositionally biased region" description="Low complexity" evidence="12">
    <location>
        <begin position="829"/>
        <end position="838"/>
    </location>
</feature>